<keyword evidence="9" id="KW-1185">Reference proteome</keyword>
<feature type="compositionally biased region" description="Basic and acidic residues" evidence="6">
    <location>
        <begin position="101"/>
        <end position="130"/>
    </location>
</feature>
<organism evidence="8 9">
    <name type="scientific">Lichenicoccus roseus</name>
    <dbReference type="NCBI Taxonomy" id="2683649"/>
    <lineage>
        <taxon>Bacteria</taxon>
        <taxon>Pseudomonadati</taxon>
        <taxon>Pseudomonadota</taxon>
        <taxon>Alphaproteobacteria</taxon>
        <taxon>Acetobacterales</taxon>
        <taxon>Acetobacteraceae</taxon>
        <taxon>Lichenicoccus</taxon>
    </lineage>
</organism>
<name>A0A5R9J655_9PROT</name>
<feature type="transmembrane region" description="Helical" evidence="7">
    <location>
        <begin position="261"/>
        <end position="282"/>
    </location>
</feature>
<feature type="transmembrane region" description="Helical" evidence="7">
    <location>
        <begin position="346"/>
        <end position="364"/>
    </location>
</feature>
<feature type="transmembrane region" description="Helical" evidence="7">
    <location>
        <begin position="384"/>
        <end position="406"/>
    </location>
</feature>
<evidence type="ECO:0000256" key="3">
    <source>
        <dbReference type="ARBA" id="ARBA00022692"/>
    </source>
</evidence>
<dbReference type="InterPro" id="IPR001851">
    <property type="entry name" value="ABC_transp_permease"/>
</dbReference>
<comment type="subcellular location">
    <subcellularLocation>
        <location evidence="1">Cell membrane</location>
        <topology evidence="1">Multi-pass membrane protein</topology>
    </subcellularLocation>
</comment>
<dbReference type="EMBL" id="VCDI01000002">
    <property type="protein sequence ID" value="TLU73094.1"/>
    <property type="molecule type" value="Genomic_DNA"/>
</dbReference>
<accession>A0A5R9J655</accession>
<feature type="region of interest" description="Disordered" evidence="6">
    <location>
        <begin position="101"/>
        <end position="169"/>
    </location>
</feature>
<evidence type="ECO:0000256" key="4">
    <source>
        <dbReference type="ARBA" id="ARBA00022989"/>
    </source>
</evidence>
<keyword evidence="5 7" id="KW-0472">Membrane</keyword>
<dbReference type="GO" id="GO:0005886">
    <property type="term" value="C:plasma membrane"/>
    <property type="evidence" value="ECO:0007669"/>
    <property type="project" value="UniProtKB-SubCell"/>
</dbReference>
<dbReference type="GO" id="GO:0022857">
    <property type="term" value="F:transmembrane transporter activity"/>
    <property type="evidence" value="ECO:0007669"/>
    <property type="project" value="InterPro"/>
</dbReference>
<evidence type="ECO:0000256" key="6">
    <source>
        <dbReference type="SAM" id="MobiDB-lite"/>
    </source>
</evidence>
<feature type="transmembrane region" description="Helical" evidence="7">
    <location>
        <begin position="315"/>
        <end position="339"/>
    </location>
</feature>
<dbReference type="CDD" id="cd06579">
    <property type="entry name" value="TM_PBP1_transp_AraH_like"/>
    <property type="match status" value="1"/>
</dbReference>
<evidence type="ECO:0000256" key="2">
    <source>
        <dbReference type="ARBA" id="ARBA00022475"/>
    </source>
</evidence>
<sequence>MGPAAADHRDACHQLDLLRHLAAAASRPRWRHQRRLRQRPHRRHPRHPDHADHPARRAAAVLAAVPPHADRTRRVCGGLGGGGGLHVGRPHRALQGLRLCAERRARQPRRAAADPDRRERAGQRDPGRRPHAERHRRGGDRRHLAVRRHRRAGRLGDRRLHPAHHRRPAVRAGRLAALAAAVPGPDPARGGEPRRDPAAAQSQPAGELPVSGAPSRALATRAALASRIDLPLFASSLCILAILAIGAAFNPSVVSPHYLIQQLQSAAFLGIVAFGAMLVILLGHIDLSVPWTVAAAAMVSTGLAGQGGAGGGGGGLLALPIALAVGAAIGFVNGLGVAYLRIPSMIFTLGVNAVLQGLMVLYTGGSAPPSTAPPIARALSGGHLIPGVANAIPIWALLGVLVTVLLRATPFGRAVYAIGNRERAAYMSGMPVRRVVLGCFTLAGCASALAGLLVTGYAGKAYQGMGDIYLLPAIAAVVLGGTSIMGGRGRTSGTVAGTILIVLLQSMLAVMQMPDAGRQIIYGMVIFVMLLIYGRGHVLRT</sequence>
<comment type="caution">
    <text evidence="8">The sequence shown here is derived from an EMBL/GenBank/DDBJ whole genome shotgun (WGS) entry which is preliminary data.</text>
</comment>
<feature type="transmembrane region" description="Helical" evidence="7">
    <location>
        <begin position="469"/>
        <end position="487"/>
    </location>
</feature>
<evidence type="ECO:0000313" key="8">
    <source>
        <dbReference type="EMBL" id="TLU73094.1"/>
    </source>
</evidence>
<keyword evidence="3 7" id="KW-0812">Transmembrane</keyword>
<protein>
    <submittedName>
        <fullName evidence="8">ABC transporter permease</fullName>
    </submittedName>
</protein>
<feature type="compositionally biased region" description="Basic residues" evidence="6">
    <location>
        <begin position="28"/>
        <end position="47"/>
    </location>
</feature>
<dbReference type="OrthoDB" id="9808136at2"/>
<feature type="transmembrane region" description="Helical" evidence="7">
    <location>
        <begin position="520"/>
        <end position="538"/>
    </location>
</feature>
<feature type="transmembrane region" description="Helical" evidence="7">
    <location>
        <begin position="435"/>
        <end position="457"/>
    </location>
</feature>
<feature type="compositionally biased region" description="Basic residues" evidence="6">
    <location>
        <begin position="131"/>
        <end position="153"/>
    </location>
</feature>
<feature type="region of interest" description="Disordered" evidence="6">
    <location>
        <begin position="24"/>
        <end position="54"/>
    </location>
</feature>
<proteinExistence type="predicted"/>
<evidence type="ECO:0000256" key="5">
    <source>
        <dbReference type="ARBA" id="ARBA00023136"/>
    </source>
</evidence>
<gene>
    <name evidence="8" type="ORF">FE263_06570</name>
</gene>
<feature type="transmembrane region" description="Helical" evidence="7">
    <location>
        <begin position="494"/>
        <end position="514"/>
    </location>
</feature>
<reference evidence="8 9" key="1">
    <citation type="submission" date="2019-05" db="EMBL/GenBank/DDBJ databases">
        <authorList>
            <person name="Pankratov T."/>
            <person name="Grouzdev D."/>
        </authorList>
    </citation>
    <scope>NUCLEOTIDE SEQUENCE [LARGE SCALE GENOMIC DNA]</scope>
    <source>
        <strain evidence="8 9">KEBCLARHB70R</strain>
    </source>
</reference>
<dbReference type="Pfam" id="PF02653">
    <property type="entry name" value="BPD_transp_2"/>
    <property type="match status" value="1"/>
</dbReference>
<keyword evidence="2" id="KW-1003">Cell membrane</keyword>
<evidence type="ECO:0000256" key="1">
    <source>
        <dbReference type="ARBA" id="ARBA00004651"/>
    </source>
</evidence>
<feature type="region of interest" description="Disordered" evidence="6">
    <location>
        <begin position="182"/>
        <end position="212"/>
    </location>
</feature>
<dbReference type="Proteomes" id="UP000305654">
    <property type="component" value="Unassembled WGS sequence"/>
</dbReference>
<evidence type="ECO:0000256" key="7">
    <source>
        <dbReference type="SAM" id="Phobius"/>
    </source>
</evidence>
<dbReference type="AlphaFoldDB" id="A0A5R9J655"/>
<feature type="transmembrane region" description="Helical" evidence="7">
    <location>
        <begin position="230"/>
        <end position="249"/>
    </location>
</feature>
<keyword evidence="4 7" id="KW-1133">Transmembrane helix</keyword>
<dbReference type="PANTHER" id="PTHR32196">
    <property type="entry name" value="ABC TRANSPORTER PERMEASE PROTEIN YPHD-RELATED-RELATED"/>
    <property type="match status" value="1"/>
</dbReference>
<evidence type="ECO:0000313" key="9">
    <source>
        <dbReference type="Proteomes" id="UP000305654"/>
    </source>
</evidence>